<feature type="compositionally biased region" description="Basic and acidic residues" evidence="1">
    <location>
        <begin position="126"/>
        <end position="157"/>
    </location>
</feature>
<evidence type="ECO:0000313" key="2">
    <source>
        <dbReference type="EMBL" id="EGT44462.1"/>
    </source>
</evidence>
<feature type="region of interest" description="Disordered" evidence="1">
    <location>
        <begin position="126"/>
        <end position="172"/>
    </location>
</feature>
<proteinExistence type="predicted"/>
<protein>
    <submittedName>
        <fullName evidence="2">Uncharacterized protein</fullName>
    </submittedName>
</protein>
<dbReference type="Proteomes" id="UP000008068">
    <property type="component" value="Unassembled WGS sequence"/>
</dbReference>
<gene>
    <name evidence="2" type="ORF">CAEBREN_06190</name>
</gene>
<dbReference type="AlphaFoldDB" id="G0MUV8"/>
<name>G0MUV8_CAEBE</name>
<accession>G0MUV8</accession>
<dbReference type="EMBL" id="GL379813">
    <property type="protein sequence ID" value="EGT44462.1"/>
    <property type="molecule type" value="Genomic_DNA"/>
</dbReference>
<sequence length="188" mass="21686">MKSERSTVKEKYFLADAYKLEEYKAQIIASIKTKEELASIVPSDPMNLDQATKDKLFMKSLELHGIQKAPEPAPNPPTAIPSSSGTPRVPLPGLRVLRHRVMREREDAQRRGEDRDQRIRELEAAIRRFEQGGDPLEERQQERQRQEAQEMQAREEAPGIGEVQEHPGLNARQAQVIRRFDQFFFPDN</sequence>
<reference evidence="3" key="1">
    <citation type="submission" date="2011-07" db="EMBL/GenBank/DDBJ databases">
        <authorList>
            <consortium name="Caenorhabditis brenneri Sequencing and Analysis Consortium"/>
            <person name="Wilson R.K."/>
        </authorList>
    </citation>
    <scope>NUCLEOTIDE SEQUENCE [LARGE SCALE GENOMIC DNA]</scope>
    <source>
        <strain evidence="3">PB2801</strain>
    </source>
</reference>
<evidence type="ECO:0000313" key="3">
    <source>
        <dbReference type="Proteomes" id="UP000008068"/>
    </source>
</evidence>
<keyword evidence="3" id="KW-1185">Reference proteome</keyword>
<dbReference type="HOGENOM" id="CLU_1442264_0_0_1"/>
<dbReference type="InParanoid" id="G0MUV8"/>
<feature type="region of interest" description="Disordered" evidence="1">
    <location>
        <begin position="67"/>
        <end position="94"/>
    </location>
</feature>
<organism evidence="3">
    <name type="scientific">Caenorhabditis brenneri</name>
    <name type="common">Nematode worm</name>
    <dbReference type="NCBI Taxonomy" id="135651"/>
    <lineage>
        <taxon>Eukaryota</taxon>
        <taxon>Metazoa</taxon>
        <taxon>Ecdysozoa</taxon>
        <taxon>Nematoda</taxon>
        <taxon>Chromadorea</taxon>
        <taxon>Rhabditida</taxon>
        <taxon>Rhabditina</taxon>
        <taxon>Rhabditomorpha</taxon>
        <taxon>Rhabditoidea</taxon>
        <taxon>Rhabditidae</taxon>
        <taxon>Peloderinae</taxon>
        <taxon>Caenorhabditis</taxon>
    </lineage>
</organism>
<evidence type="ECO:0000256" key="1">
    <source>
        <dbReference type="SAM" id="MobiDB-lite"/>
    </source>
</evidence>